<proteinExistence type="predicted"/>
<organism evidence="1 2">
    <name type="scientific">Pristionchus pacificus</name>
    <name type="common">Parasitic nematode worm</name>
    <dbReference type="NCBI Taxonomy" id="54126"/>
    <lineage>
        <taxon>Eukaryota</taxon>
        <taxon>Metazoa</taxon>
        <taxon>Ecdysozoa</taxon>
        <taxon>Nematoda</taxon>
        <taxon>Chromadorea</taxon>
        <taxon>Rhabditida</taxon>
        <taxon>Rhabditina</taxon>
        <taxon>Diplogasteromorpha</taxon>
        <taxon>Diplogasteroidea</taxon>
        <taxon>Neodiplogasteridae</taxon>
        <taxon>Pristionchus</taxon>
    </lineage>
</organism>
<protein>
    <submittedName>
        <fullName evidence="1">G protein-coupled receptor</fullName>
    </submittedName>
</protein>
<dbReference type="InterPro" id="IPR019429">
    <property type="entry name" value="7TM_GPCR_serpentine_rcpt_Sri"/>
</dbReference>
<keyword evidence="2" id="KW-1185">Reference proteome</keyword>
<dbReference type="Proteomes" id="UP000005239">
    <property type="component" value="Unassembled WGS sequence"/>
</dbReference>
<evidence type="ECO:0000313" key="2">
    <source>
        <dbReference type="Proteomes" id="UP000005239"/>
    </source>
</evidence>
<name>A0A2A6CQ34_PRIPA</name>
<accession>A0A8R1YWU3</accession>
<accession>A0A2A6CQ34</accession>
<sequence length="287" mass="32567">MSASNLTLLQSEASLMTFIRVMDVLNIVAFITTVLIIHVHSSKPMGAYKYCLYQIVVTTFLGHQLTLLGPIFVFPIIGAYLYVDFINSPLVFHVVVCLWIICSGLDILAILDGFDFRMQVLLAIFYPQYADKRAWIVFVVLSKLCLFALVGCWLLPIGTQLNRAHIRQNLATHYPNVVATFDERTSFVVYDHSQFRERLTGFLLAMVVGMCVMCAHGITIILCIFRILRLHTNQMSAVTRRMHAKFVVQLELEATVPGIVLFCPLICFLMLALFEFPFQTNLESSEL</sequence>
<reference evidence="1" key="2">
    <citation type="submission" date="2022-06" db="UniProtKB">
        <authorList>
            <consortium name="EnsemblMetazoa"/>
        </authorList>
    </citation>
    <scope>IDENTIFICATION</scope>
    <source>
        <strain evidence="1">PS312</strain>
    </source>
</reference>
<dbReference type="Pfam" id="PF10327">
    <property type="entry name" value="7TM_GPCR_Sri"/>
    <property type="match status" value="1"/>
</dbReference>
<dbReference type="EnsemblMetazoa" id="PPA41317.1">
    <property type="protein sequence ID" value="PPA41317.1"/>
    <property type="gene ID" value="WBGene00279686"/>
</dbReference>
<gene>
    <name evidence="1" type="primary">WBGene00279686</name>
</gene>
<dbReference type="PANTHER" id="PTHR46964">
    <property type="entry name" value="SERPENTINE RECEPTOR, CLASS I-RELATED"/>
    <property type="match status" value="1"/>
</dbReference>
<reference evidence="2" key="1">
    <citation type="journal article" date="2008" name="Nat. Genet.">
        <title>The Pristionchus pacificus genome provides a unique perspective on nematode lifestyle and parasitism.</title>
        <authorList>
            <person name="Dieterich C."/>
            <person name="Clifton S.W."/>
            <person name="Schuster L.N."/>
            <person name="Chinwalla A."/>
            <person name="Delehaunty K."/>
            <person name="Dinkelacker I."/>
            <person name="Fulton L."/>
            <person name="Fulton R."/>
            <person name="Godfrey J."/>
            <person name="Minx P."/>
            <person name="Mitreva M."/>
            <person name="Roeseler W."/>
            <person name="Tian H."/>
            <person name="Witte H."/>
            <person name="Yang S.P."/>
            <person name="Wilson R.K."/>
            <person name="Sommer R.J."/>
        </authorList>
    </citation>
    <scope>NUCLEOTIDE SEQUENCE [LARGE SCALE GENOMIC DNA]</scope>
    <source>
        <strain evidence="2">PS312</strain>
    </source>
</reference>
<dbReference type="AlphaFoldDB" id="A0A2A6CQ34"/>
<evidence type="ECO:0000313" key="1">
    <source>
        <dbReference type="EnsemblMetazoa" id="PPA41317.1"/>
    </source>
</evidence>